<dbReference type="PANTHER" id="PTHR12300">
    <property type="entry name" value="HVA22-LIKE PROTEINS"/>
    <property type="match status" value="1"/>
</dbReference>
<keyword evidence="6" id="KW-0862">Zinc</keyword>
<feature type="compositionally biased region" description="Low complexity" evidence="11">
    <location>
        <begin position="384"/>
        <end position="401"/>
    </location>
</feature>
<comment type="subcellular location">
    <subcellularLocation>
        <location evidence="1">Membrane</location>
        <topology evidence="1">Multi-pass membrane protein</topology>
    </subcellularLocation>
</comment>
<dbReference type="PANTHER" id="PTHR12300:SF161">
    <property type="entry name" value="RECEPTOR EXPRESSION-ENHANCING PROTEIN"/>
    <property type="match status" value="1"/>
</dbReference>
<evidence type="ECO:0000256" key="1">
    <source>
        <dbReference type="ARBA" id="ARBA00004141"/>
    </source>
</evidence>
<keyword evidence="8 12" id="KW-0472">Membrane</keyword>
<evidence type="ECO:0000256" key="10">
    <source>
        <dbReference type="RuleBase" id="RU003474"/>
    </source>
</evidence>
<feature type="region of interest" description="Disordered" evidence="11">
    <location>
        <begin position="161"/>
        <end position="221"/>
    </location>
</feature>
<organism evidence="14 15">
    <name type="scientific">Bondarzewia mesenterica</name>
    <dbReference type="NCBI Taxonomy" id="1095465"/>
    <lineage>
        <taxon>Eukaryota</taxon>
        <taxon>Fungi</taxon>
        <taxon>Dikarya</taxon>
        <taxon>Basidiomycota</taxon>
        <taxon>Agaricomycotina</taxon>
        <taxon>Agaricomycetes</taxon>
        <taxon>Russulales</taxon>
        <taxon>Bondarzewiaceae</taxon>
        <taxon>Bondarzewia</taxon>
    </lineage>
</organism>
<evidence type="ECO:0000256" key="3">
    <source>
        <dbReference type="ARBA" id="ARBA00022692"/>
    </source>
</evidence>
<dbReference type="Pfam" id="PF02150">
    <property type="entry name" value="Zn_ribbon_RPB9"/>
    <property type="match status" value="1"/>
</dbReference>
<dbReference type="InterPro" id="IPR004345">
    <property type="entry name" value="TB2_DP1_HVA22"/>
</dbReference>
<dbReference type="InterPro" id="IPR001529">
    <property type="entry name" value="Zn_ribbon_RPB9"/>
</dbReference>
<keyword evidence="7 12" id="KW-1133">Transmembrane helix</keyword>
<dbReference type="Pfam" id="PF03134">
    <property type="entry name" value="TB2_DP1_HVA22"/>
    <property type="match status" value="1"/>
</dbReference>
<dbReference type="Pfam" id="PF01096">
    <property type="entry name" value="Zn_ribbon_TFIIS"/>
    <property type="match status" value="1"/>
</dbReference>
<proteinExistence type="inferred from homology"/>
<evidence type="ECO:0000256" key="2">
    <source>
        <dbReference type="ARBA" id="ARBA00008573"/>
    </source>
</evidence>
<evidence type="ECO:0000256" key="9">
    <source>
        <dbReference type="PROSITE-ProRule" id="PRU00472"/>
    </source>
</evidence>
<dbReference type="SUPFAM" id="SSF57783">
    <property type="entry name" value="Zinc beta-ribbon"/>
    <property type="match status" value="1"/>
</dbReference>
<dbReference type="Gene3D" id="2.20.25.10">
    <property type="match status" value="1"/>
</dbReference>
<feature type="transmembrane region" description="Helical" evidence="12">
    <location>
        <begin position="271"/>
        <end position="301"/>
    </location>
</feature>
<dbReference type="GO" id="GO:0055029">
    <property type="term" value="C:nuclear DNA-directed RNA polymerase complex"/>
    <property type="evidence" value="ECO:0007669"/>
    <property type="project" value="UniProtKB-ARBA"/>
</dbReference>
<comment type="similarity">
    <text evidence="2">Belongs to the DP1 family.</text>
</comment>
<evidence type="ECO:0000313" key="14">
    <source>
        <dbReference type="EMBL" id="THH14050.1"/>
    </source>
</evidence>
<feature type="domain" description="TFIIS-type" evidence="13">
    <location>
        <begin position="83"/>
        <end position="141"/>
    </location>
</feature>
<dbReference type="PROSITE" id="PS51133">
    <property type="entry name" value="ZF_TFIIS_2"/>
    <property type="match status" value="1"/>
</dbReference>
<feature type="transmembrane region" description="Helical" evidence="12">
    <location>
        <begin position="321"/>
        <end position="346"/>
    </location>
</feature>
<dbReference type="GO" id="GO:0003676">
    <property type="term" value="F:nucleic acid binding"/>
    <property type="evidence" value="ECO:0007669"/>
    <property type="project" value="InterPro"/>
</dbReference>
<feature type="compositionally biased region" description="Basic and acidic residues" evidence="11">
    <location>
        <begin position="188"/>
        <end position="208"/>
    </location>
</feature>
<dbReference type="EMBL" id="SGPL01000306">
    <property type="protein sequence ID" value="THH14050.1"/>
    <property type="molecule type" value="Genomic_DNA"/>
</dbReference>
<feature type="compositionally biased region" description="Polar residues" evidence="11">
    <location>
        <begin position="210"/>
        <end position="221"/>
    </location>
</feature>
<evidence type="ECO:0000256" key="12">
    <source>
        <dbReference type="SAM" id="Phobius"/>
    </source>
</evidence>
<protein>
    <recommendedName>
        <fullName evidence="13">TFIIS-type domain-containing protein</fullName>
    </recommendedName>
</protein>
<keyword evidence="3 12" id="KW-0812">Transmembrane</keyword>
<evidence type="ECO:0000313" key="15">
    <source>
        <dbReference type="Proteomes" id="UP000310158"/>
    </source>
</evidence>
<sequence>MSISAHKIGSLLFCGECGTLLDLPQGDEASVKCEQCGTEEPASSYENIEITTRSHPDAFPSALRQKRKTQTKTHEGGAALLKVTEKCPECGHMEAYSKEIQMRSADEGSTILYTDGRSASRASTDGASITRFELGSDEKWRANTLPIPRRALHVYADRAEESDNAEAAQSAGSQGDSCFADGEGLRGGIEREGEGRGEEDKSDVRKEANGNMSSAAQKVQQHPIFQQAKGKANYYLAQLDKEHRVTRHILQLTKYPVLVNLEQRTQVPKTYAFIGAVSLITLFHFINSLAAPVSNLVGWALPAYLSFKALETPGHQDDIQWLTYWIVFGFFNFLEGFALRVVLYYFPWYFAFKTVFILWLQLPAFRGAQTAYFTVLKPVLTNVSQSTRPGTSTSTTDATTTEGLRDRVANATSE</sequence>
<comment type="similarity">
    <text evidence="10">Belongs to the archaeal rpoM/eukaryotic RPA12/RPB9/RPC11 RNA polymerase family.</text>
</comment>
<evidence type="ECO:0000256" key="6">
    <source>
        <dbReference type="ARBA" id="ARBA00022833"/>
    </source>
</evidence>
<dbReference type="Proteomes" id="UP000310158">
    <property type="component" value="Unassembled WGS sequence"/>
</dbReference>
<evidence type="ECO:0000259" key="13">
    <source>
        <dbReference type="PROSITE" id="PS51133"/>
    </source>
</evidence>
<gene>
    <name evidence="14" type="ORF">EW146_g6233</name>
</gene>
<dbReference type="GO" id="GO:0008270">
    <property type="term" value="F:zinc ion binding"/>
    <property type="evidence" value="ECO:0007669"/>
    <property type="project" value="UniProtKB-KW"/>
</dbReference>
<dbReference type="GO" id="GO:0006351">
    <property type="term" value="P:DNA-templated transcription"/>
    <property type="evidence" value="ECO:0007669"/>
    <property type="project" value="InterPro"/>
</dbReference>
<keyword evidence="10" id="KW-0804">Transcription</keyword>
<feature type="region of interest" description="Disordered" evidence="11">
    <location>
        <begin position="384"/>
        <end position="414"/>
    </location>
</feature>
<evidence type="ECO:0000256" key="7">
    <source>
        <dbReference type="ARBA" id="ARBA00022989"/>
    </source>
</evidence>
<comment type="caution">
    <text evidence="14">The sequence shown here is derived from an EMBL/GenBank/DDBJ whole genome shotgun (WGS) entry which is preliminary data.</text>
</comment>
<keyword evidence="4 10" id="KW-0479">Metal-binding</keyword>
<dbReference type="GO" id="GO:0016020">
    <property type="term" value="C:membrane"/>
    <property type="evidence" value="ECO:0007669"/>
    <property type="project" value="UniProtKB-SubCell"/>
</dbReference>
<reference evidence="14 15" key="1">
    <citation type="submission" date="2019-02" db="EMBL/GenBank/DDBJ databases">
        <title>Genome sequencing of the rare red list fungi Bondarzewia mesenterica.</title>
        <authorList>
            <person name="Buettner E."/>
            <person name="Kellner H."/>
        </authorList>
    </citation>
    <scope>NUCLEOTIDE SEQUENCE [LARGE SCALE GENOMIC DNA]</scope>
    <source>
        <strain evidence="14 15">DSM 108281</strain>
    </source>
</reference>
<dbReference type="InterPro" id="IPR001222">
    <property type="entry name" value="Znf_TFIIS"/>
</dbReference>
<evidence type="ECO:0000256" key="4">
    <source>
        <dbReference type="ARBA" id="ARBA00022723"/>
    </source>
</evidence>
<keyword evidence="15" id="KW-1185">Reference proteome</keyword>
<dbReference type="AlphaFoldDB" id="A0A4S4LUV9"/>
<evidence type="ECO:0000256" key="8">
    <source>
        <dbReference type="ARBA" id="ARBA00023136"/>
    </source>
</evidence>
<evidence type="ECO:0000256" key="11">
    <source>
        <dbReference type="SAM" id="MobiDB-lite"/>
    </source>
</evidence>
<accession>A0A4S4LUV9</accession>
<keyword evidence="10" id="KW-0240">DNA-directed RNA polymerase</keyword>
<dbReference type="OrthoDB" id="10009287at2759"/>
<evidence type="ECO:0000256" key="5">
    <source>
        <dbReference type="ARBA" id="ARBA00022771"/>
    </source>
</evidence>
<dbReference type="SMART" id="SM00440">
    <property type="entry name" value="ZnF_C2C2"/>
    <property type="match status" value="1"/>
</dbReference>
<keyword evidence="5 9" id="KW-0863">Zinc-finger</keyword>
<name>A0A4S4LUV9_9AGAM</name>